<dbReference type="PRINTS" id="PR00344">
    <property type="entry name" value="BCTRLSENSOR"/>
</dbReference>
<dbReference type="SMART" id="SM00388">
    <property type="entry name" value="HisKA"/>
    <property type="match status" value="1"/>
</dbReference>
<gene>
    <name evidence="6" type="ORF">CBP51_05015</name>
</gene>
<keyword evidence="7" id="KW-1185">Reference proteome</keyword>
<keyword evidence="4" id="KW-1133">Transmembrane helix</keyword>
<keyword evidence="3" id="KW-0597">Phosphoprotein</keyword>
<comment type="catalytic activity">
    <reaction evidence="1">
        <text>ATP + protein L-histidine = ADP + protein N-phospho-L-histidine.</text>
        <dbReference type="EC" id="2.7.13.3"/>
    </reaction>
</comment>
<dbReference type="PANTHER" id="PTHR43065:SF51">
    <property type="entry name" value="HISTIDINE KINASE"/>
    <property type="match status" value="1"/>
</dbReference>
<comment type="caution">
    <text evidence="6">The sequence shown here is derived from an EMBL/GenBank/DDBJ whole genome shotgun (WGS) entry which is preliminary data.</text>
</comment>
<protein>
    <recommendedName>
        <fullName evidence="2">histidine kinase</fullName>
        <ecNumber evidence="2">2.7.13.3</ecNumber>
    </recommendedName>
</protein>
<reference evidence="7" key="1">
    <citation type="submission" date="2017-05" db="EMBL/GenBank/DDBJ databases">
        <authorList>
            <person name="Barney B.M."/>
        </authorList>
    </citation>
    <scope>NUCLEOTIDE SEQUENCE [LARGE SCALE GENOMIC DNA]</scope>
    <source>
        <strain evidence="7">PSBB022</strain>
    </source>
</reference>
<dbReference type="InterPro" id="IPR003594">
    <property type="entry name" value="HATPase_dom"/>
</dbReference>
<accession>A0A266Q984</accession>
<dbReference type="InterPro" id="IPR003661">
    <property type="entry name" value="HisK_dim/P_dom"/>
</dbReference>
<dbReference type="PROSITE" id="PS50109">
    <property type="entry name" value="HIS_KIN"/>
    <property type="match status" value="1"/>
</dbReference>
<evidence type="ECO:0000256" key="1">
    <source>
        <dbReference type="ARBA" id="ARBA00000085"/>
    </source>
</evidence>
<dbReference type="InterPro" id="IPR036097">
    <property type="entry name" value="HisK_dim/P_sf"/>
</dbReference>
<dbReference type="InterPro" id="IPR004358">
    <property type="entry name" value="Sig_transdc_His_kin-like_C"/>
</dbReference>
<keyword evidence="4" id="KW-0472">Membrane</keyword>
<evidence type="ECO:0000256" key="3">
    <source>
        <dbReference type="ARBA" id="ARBA00022553"/>
    </source>
</evidence>
<dbReference type="Proteomes" id="UP000216101">
    <property type="component" value="Unassembled WGS sequence"/>
</dbReference>
<dbReference type="Gene3D" id="3.30.565.10">
    <property type="entry name" value="Histidine kinase-like ATPase, C-terminal domain"/>
    <property type="match status" value="1"/>
</dbReference>
<evidence type="ECO:0000256" key="4">
    <source>
        <dbReference type="SAM" id="Phobius"/>
    </source>
</evidence>
<dbReference type="Gene3D" id="1.10.287.130">
    <property type="match status" value="1"/>
</dbReference>
<sequence>MAIFNIKSVEIFIATWVGLLVIVVIGLVVALLALMGCPYWCITIIALLAFLLAVLLINHMKLQITASFHRALLHIEAIKLGDYNQISKPIFPVGCVDTFHQELKNLSQYLSNNKIHYDKHAFLVYQLIDQLNTPVLVFDKSDRLTYANSAFSALYNQPWQVYRNASQGFLGITKDQGNWAFRQKSPSWEIRHSRFLDNGEIHQLMVFINIEPVLNETQMNSWQQIVRVISHEINNSLTPVSSLAQSLVTHTEVPRDRMALELISQRCNHLQDFINRYSSLSRQMELMSTRVSVSDLTQRLKGLFPDMVLEVQVDLEWIWADSTFLEQVLINLIKNSREAGADRVILHSYRARGRACIDLTDNGRGFGNLKSAFVPLFTTKQDGHGIGLSFCRNIINQHRGSISLVNNAGPGVKVSISLPSINDPDSGTG</sequence>
<dbReference type="SMART" id="SM00387">
    <property type="entry name" value="HATPase_c"/>
    <property type="match status" value="1"/>
</dbReference>
<dbReference type="RefSeq" id="WP_094984060.1">
    <property type="nucleotide sequence ID" value="NZ_NHNI01000001.1"/>
</dbReference>
<dbReference type="CDD" id="cd00082">
    <property type="entry name" value="HisKA"/>
    <property type="match status" value="1"/>
</dbReference>
<proteinExistence type="predicted"/>
<dbReference type="GO" id="GO:0000155">
    <property type="term" value="F:phosphorelay sensor kinase activity"/>
    <property type="evidence" value="ECO:0007669"/>
    <property type="project" value="InterPro"/>
</dbReference>
<dbReference type="Pfam" id="PF02518">
    <property type="entry name" value="HATPase_c"/>
    <property type="match status" value="1"/>
</dbReference>
<dbReference type="EC" id="2.7.13.3" evidence="2"/>
<evidence type="ECO:0000259" key="5">
    <source>
        <dbReference type="PROSITE" id="PS50109"/>
    </source>
</evidence>
<name>A0A266Q984_9GAMM</name>
<feature type="transmembrane region" description="Helical" evidence="4">
    <location>
        <begin position="39"/>
        <end position="57"/>
    </location>
</feature>
<dbReference type="EMBL" id="NHNI01000001">
    <property type="protein sequence ID" value="OZY86390.1"/>
    <property type="molecule type" value="Genomic_DNA"/>
</dbReference>
<dbReference type="AlphaFoldDB" id="A0A266Q984"/>
<dbReference type="InterPro" id="IPR005467">
    <property type="entry name" value="His_kinase_dom"/>
</dbReference>
<organism evidence="6 7">
    <name type="scientific">Cellvibrio mixtus</name>
    <dbReference type="NCBI Taxonomy" id="39650"/>
    <lineage>
        <taxon>Bacteria</taxon>
        <taxon>Pseudomonadati</taxon>
        <taxon>Pseudomonadota</taxon>
        <taxon>Gammaproteobacteria</taxon>
        <taxon>Cellvibrionales</taxon>
        <taxon>Cellvibrionaceae</taxon>
        <taxon>Cellvibrio</taxon>
    </lineage>
</organism>
<dbReference type="InterPro" id="IPR036890">
    <property type="entry name" value="HATPase_C_sf"/>
</dbReference>
<dbReference type="PANTHER" id="PTHR43065">
    <property type="entry name" value="SENSOR HISTIDINE KINASE"/>
    <property type="match status" value="1"/>
</dbReference>
<keyword evidence="4" id="KW-0812">Transmembrane</keyword>
<evidence type="ECO:0000256" key="2">
    <source>
        <dbReference type="ARBA" id="ARBA00012438"/>
    </source>
</evidence>
<dbReference type="SUPFAM" id="SSF55874">
    <property type="entry name" value="ATPase domain of HSP90 chaperone/DNA topoisomerase II/histidine kinase"/>
    <property type="match status" value="1"/>
</dbReference>
<feature type="domain" description="Histidine kinase" evidence="5">
    <location>
        <begin position="228"/>
        <end position="422"/>
    </location>
</feature>
<feature type="transmembrane region" description="Helical" evidence="4">
    <location>
        <begin position="12"/>
        <end position="33"/>
    </location>
</feature>
<evidence type="ECO:0000313" key="7">
    <source>
        <dbReference type="Proteomes" id="UP000216101"/>
    </source>
</evidence>
<dbReference type="SUPFAM" id="SSF47384">
    <property type="entry name" value="Homodimeric domain of signal transducing histidine kinase"/>
    <property type="match status" value="1"/>
</dbReference>
<evidence type="ECO:0000313" key="6">
    <source>
        <dbReference type="EMBL" id="OZY86390.1"/>
    </source>
</evidence>